<keyword evidence="4" id="KW-0520">NAD</keyword>
<organism evidence="6">
    <name type="scientific">uncultured Pseudonocardia sp</name>
    <dbReference type="NCBI Taxonomy" id="211455"/>
    <lineage>
        <taxon>Bacteria</taxon>
        <taxon>Bacillati</taxon>
        <taxon>Actinomycetota</taxon>
        <taxon>Actinomycetes</taxon>
        <taxon>Pseudonocardiales</taxon>
        <taxon>Pseudonocardiaceae</taxon>
        <taxon>Pseudonocardia</taxon>
        <taxon>environmental samples</taxon>
    </lineage>
</organism>
<sequence length="375" mass="39200">MQTRGAIVRQAPGKYEVVDLEVDDPGVGEIQVKMVASGLCHSDDHVATGDIPVGVYPFAGGHEGAGIVTKAGQNTKGLKEGDHVVFSFLPSCGHCRWCASGMQNLCDLGAGLLAGSRWADPTSYRLKLADGGAPVGQMCGISTFLETTTVSQDSCVKVPDDIPLDVACLVGCGVGTGWGSAVNAGEVQPGHTTIIMGIGGIGINAVQGAAHAGASNIIAVDPVAFKREKAQELGATHAVETMEEATEIAKQFTNGQGADQTIVTVGVIKPEMVGQAMASIRKAGTVVVTALGNIADPTPLPVSLADITLFQKRIQGAMFGQSNPNWDILRQLELYRSGVLKLDELVTKTYSLDEIGQGYQDMHDGKNIRGVIRYS</sequence>
<dbReference type="InterPro" id="IPR013154">
    <property type="entry name" value="ADH-like_N"/>
</dbReference>
<evidence type="ECO:0000256" key="1">
    <source>
        <dbReference type="ARBA" id="ARBA00008072"/>
    </source>
</evidence>
<proteinExistence type="inferred from homology"/>
<dbReference type="GO" id="GO:0005829">
    <property type="term" value="C:cytosol"/>
    <property type="evidence" value="ECO:0007669"/>
    <property type="project" value="TreeGrafter"/>
</dbReference>
<dbReference type="Pfam" id="PF08240">
    <property type="entry name" value="ADH_N"/>
    <property type="match status" value="1"/>
</dbReference>
<dbReference type="AlphaFoldDB" id="A0A6J4QBU2"/>
<evidence type="ECO:0000256" key="2">
    <source>
        <dbReference type="ARBA" id="ARBA00022723"/>
    </source>
</evidence>
<protein>
    <submittedName>
        <fullName evidence="6">Alcohol dehydrogenase</fullName>
        <ecNumber evidence="6">1.1.1.1</ecNumber>
    </submittedName>
</protein>
<dbReference type="Pfam" id="PF00107">
    <property type="entry name" value="ADH_zinc_N"/>
    <property type="match status" value="1"/>
</dbReference>
<dbReference type="EMBL" id="CADCUS010000527">
    <property type="protein sequence ID" value="CAA9438490.1"/>
    <property type="molecule type" value="Genomic_DNA"/>
</dbReference>
<dbReference type="GO" id="GO:0051903">
    <property type="term" value="F:S-(hydroxymethyl)glutathione dehydrogenase [NAD(P)+] activity"/>
    <property type="evidence" value="ECO:0007669"/>
    <property type="project" value="TreeGrafter"/>
</dbReference>
<dbReference type="SMART" id="SM00829">
    <property type="entry name" value="PKS_ER"/>
    <property type="match status" value="1"/>
</dbReference>
<evidence type="ECO:0000313" key="6">
    <source>
        <dbReference type="EMBL" id="CAA9438490.1"/>
    </source>
</evidence>
<keyword evidence="2" id="KW-0479">Metal-binding</keyword>
<dbReference type="SUPFAM" id="SSF51735">
    <property type="entry name" value="NAD(P)-binding Rossmann-fold domains"/>
    <property type="match status" value="1"/>
</dbReference>
<reference evidence="6" key="1">
    <citation type="submission" date="2020-02" db="EMBL/GenBank/DDBJ databases">
        <authorList>
            <person name="Meier V. D."/>
        </authorList>
    </citation>
    <scope>NUCLEOTIDE SEQUENCE</scope>
    <source>
        <strain evidence="6">AVDCRST_MAG66</strain>
    </source>
</reference>
<comment type="similarity">
    <text evidence="1">Belongs to the zinc-containing alcohol dehydrogenase family.</text>
</comment>
<dbReference type="InterPro" id="IPR036291">
    <property type="entry name" value="NAD(P)-bd_dom_sf"/>
</dbReference>
<keyword evidence="3" id="KW-0862">Zinc</keyword>
<dbReference type="GO" id="GO:0004022">
    <property type="term" value="F:alcohol dehydrogenase (NAD+) activity"/>
    <property type="evidence" value="ECO:0007669"/>
    <property type="project" value="UniProtKB-EC"/>
</dbReference>
<dbReference type="EC" id="1.1.1.1" evidence="6"/>
<dbReference type="InterPro" id="IPR020843">
    <property type="entry name" value="ER"/>
</dbReference>
<dbReference type="InterPro" id="IPR011032">
    <property type="entry name" value="GroES-like_sf"/>
</dbReference>
<dbReference type="InterPro" id="IPR013149">
    <property type="entry name" value="ADH-like_C"/>
</dbReference>
<dbReference type="GO" id="GO:0008270">
    <property type="term" value="F:zinc ion binding"/>
    <property type="evidence" value="ECO:0007669"/>
    <property type="project" value="TreeGrafter"/>
</dbReference>
<feature type="domain" description="Enoyl reductase (ER)" evidence="5">
    <location>
        <begin position="10"/>
        <end position="372"/>
    </location>
</feature>
<dbReference type="Gene3D" id="3.90.180.10">
    <property type="entry name" value="Medium-chain alcohol dehydrogenases, catalytic domain"/>
    <property type="match status" value="1"/>
</dbReference>
<accession>A0A6J4QBU2</accession>
<name>A0A6J4QBU2_9PSEU</name>
<evidence type="ECO:0000256" key="3">
    <source>
        <dbReference type="ARBA" id="ARBA00022833"/>
    </source>
</evidence>
<keyword evidence="6" id="KW-0560">Oxidoreductase</keyword>
<dbReference type="NCBIfam" id="TIGR03989">
    <property type="entry name" value="Rxyl_3153"/>
    <property type="match status" value="1"/>
</dbReference>
<dbReference type="PANTHER" id="PTHR43880:SF12">
    <property type="entry name" value="ALCOHOL DEHYDROGENASE CLASS-3"/>
    <property type="match status" value="1"/>
</dbReference>
<evidence type="ECO:0000259" key="5">
    <source>
        <dbReference type="SMART" id="SM00829"/>
    </source>
</evidence>
<dbReference type="PANTHER" id="PTHR43880">
    <property type="entry name" value="ALCOHOL DEHYDROGENASE"/>
    <property type="match status" value="1"/>
</dbReference>
<evidence type="ECO:0000256" key="4">
    <source>
        <dbReference type="ARBA" id="ARBA00023027"/>
    </source>
</evidence>
<dbReference type="Gene3D" id="3.40.50.720">
    <property type="entry name" value="NAD(P)-binding Rossmann-like Domain"/>
    <property type="match status" value="1"/>
</dbReference>
<dbReference type="GO" id="GO:0046294">
    <property type="term" value="P:formaldehyde catabolic process"/>
    <property type="evidence" value="ECO:0007669"/>
    <property type="project" value="TreeGrafter"/>
</dbReference>
<dbReference type="CDD" id="cd08279">
    <property type="entry name" value="Zn_ADH_class_III"/>
    <property type="match status" value="1"/>
</dbReference>
<gene>
    <name evidence="6" type="ORF">AVDCRST_MAG66-4054</name>
</gene>
<dbReference type="InterPro" id="IPR023921">
    <property type="entry name" value="ADH_Zn_actinomycetes"/>
</dbReference>
<dbReference type="SUPFAM" id="SSF50129">
    <property type="entry name" value="GroES-like"/>
    <property type="match status" value="2"/>
</dbReference>